<dbReference type="InterPro" id="IPR047180">
    <property type="entry name" value="HoxX-like"/>
</dbReference>
<dbReference type="SUPFAM" id="SSF52096">
    <property type="entry name" value="ClpP/crotonase"/>
    <property type="match status" value="1"/>
</dbReference>
<dbReference type="EMBL" id="JBEWSZ010000010">
    <property type="protein sequence ID" value="MET2832492.1"/>
    <property type="molecule type" value="Genomic_DNA"/>
</dbReference>
<dbReference type="RefSeq" id="WP_354464713.1">
    <property type="nucleotide sequence ID" value="NZ_JBEWSZ010000010.1"/>
</dbReference>
<dbReference type="PANTHER" id="PTHR43388:SF1">
    <property type="entry name" value="HYDROGENASE MATURATION FACTOR HOXX"/>
    <property type="match status" value="1"/>
</dbReference>
<reference evidence="2 3" key="1">
    <citation type="submission" date="2024-06" db="EMBL/GenBank/DDBJ databases">
        <authorList>
            <person name="Kim D.-U."/>
        </authorList>
    </citation>
    <scope>NUCLEOTIDE SEQUENCE [LARGE SCALE GENOMIC DNA]</scope>
    <source>
        <strain evidence="2 3">KACC15460</strain>
    </source>
</reference>
<evidence type="ECO:0000256" key="1">
    <source>
        <dbReference type="SAM" id="Phobius"/>
    </source>
</evidence>
<keyword evidence="1" id="KW-0472">Membrane</keyword>
<name>A0ABV2DR95_9HYPH</name>
<feature type="transmembrane region" description="Helical" evidence="1">
    <location>
        <begin position="15"/>
        <end position="35"/>
    </location>
</feature>
<accession>A0ABV2DR95</accession>
<comment type="caution">
    <text evidence="2">The sequence shown here is derived from an EMBL/GenBank/DDBJ whole genome shotgun (WGS) entry which is preliminary data.</text>
</comment>
<keyword evidence="1" id="KW-1133">Transmembrane helix</keyword>
<dbReference type="Proteomes" id="UP001548832">
    <property type="component" value="Unassembled WGS sequence"/>
</dbReference>
<dbReference type="PANTHER" id="PTHR43388">
    <property type="entry name" value="HYDROGENASE MATURATION FACTOR HOXX"/>
    <property type="match status" value="1"/>
</dbReference>
<proteinExistence type="predicted"/>
<protein>
    <submittedName>
        <fullName evidence="2">Uncharacterized protein</fullName>
    </submittedName>
</protein>
<dbReference type="InterPro" id="IPR029045">
    <property type="entry name" value="ClpP/crotonase-like_dom_sf"/>
</dbReference>
<gene>
    <name evidence="2" type="ORF">ABVQ20_36710</name>
</gene>
<organism evidence="2 3">
    <name type="scientific">Mesorhizobium shangrilense</name>
    <dbReference type="NCBI Taxonomy" id="460060"/>
    <lineage>
        <taxon>Bacteria</taxon>
        <taxon>Pseudomonadati</taxon>
        <taxon>Pseudomonadota</taxon>
        <taxon>Alphaproteobacteria</taxon>
        <taxon>Hyphomicrobiales</taxon>
        <taxon>Phyllobacteriaceae</taxon>
        <taxon>Mesorhizobium</taxon>
    </lineage>
</organism>
<keyword evidence="1" id="KW-0812">Transmembrane</keyword>
<evidence type="ECO:0000313" key="2">
    <source>
        <dbReference type="EMBL" id="MET2832492.1"/>
    </source>
</evidence>
<keyword evidence="3" id="KW-1185">Reference proteome</keyword>
<sequence length="77" mass="8281">MNDLVREIIETDDRLVIAAVLGNAGAGGVFLSLAADEIWMREGVILNRTIRTWAISTARNTGPICCRLGLARTEPAA</sequence>
<evidence type="ECO:0000313" key="3">
    <source>
        <dbReference type="Proteomes" id="UP001548832"/>
    </source>
</evidence>